<gene>
    <name evidence="3" type="ORF">C6V83_13060</name>
</gene>
<keyword evidence="2" id="KW-1133">Transmembrane helix</keyword>
<evidence type="ECO:0000313" key="4">
    <source>
        <dbReference type="Proteomes" id="UP000239814"/>
    </source>
</evidence>
<dbReference type="RefSeq" id="WP_105942761.1">
    <property type="nucleotide sequence ID" value="NZ_CP027433.1"/>
</dbReference>
<dbReference type="OrthoDB" id="9812349at2"/>
<organism evidence="3 4">
    <name type="scientific">Gordonia iterans</name>
    <dbReference type="NCBI Taxonomy" id="1004901"/>
    <lineage>
        <taxon>Bacteria</taxon>
        <taxon>Bacillati</taxon>
        <taxon>Actinomycetota</taxon>
        <taxon>Actinomycetes</taxon>
        <taxon>Mycobacteriales</taxon>
        <taxon>Gordoniaceae</taxon>
        <taxon>Gordonia</taxon>
    </lineage>
</organism>
<name>A0A2S0KH77_9ACTN</name>
<feature type="transmembrane region" description="Helical" evidence="2">
    <location>
        <begin position="92"/>
        <end position="118"/>
    </location>
</feature>
<evidence type="ECO:0000256" key="2">
    <source>
        <dbReference type="SAM" id="Phobius"/>
    </source>
</evidence>
<dbReference type="GO" id="GO:0005886">
    <property type="term" value="C:plasma membrane"/>
    <property type="evidence" value="ECO:0007669"/>
    <property type="project" value="TreeGrafter"/>
</dbReference>
<dbReference type="PANTHER" id="PTHR34980">
    <property type="entry name" value="INNER MEMBRANE PROTEIN-RELATED-RELATED"/>
    <property type="match status" value="1"/>
</dbReference>
<protein>
    <recommendedName>
        <fullName evidence="5">DUF805 domain-containing protein</fullName>
    </recommendedName>
</protein>
<accession>A0A2S0KH77</accession>
<dbReference type="Proteomes" id="UP000239814">
    <property type="component" value="Chromosome"/>
</dbReference>
<feature type="compositionally biased region" description="Low complexity" evidence="1">
    <location>
        <begin position="176"/>
        <end position="237"/>
    </location>
</feature>
<proteinExistence type="predicted"/>
<evidence type="ECO:0000313" key="3">
    <source>
        <dbReference type="EMBL" id="AVM01048.1"/>
    </source>
</evidence>
<feature type="transmembrane region" description="Helical" evidence="2">
    <location>
        <begin position="130"/>
        <end position="148"/>
    </location>
</feature>
<sequence>MTNPPGPQTPPIDWPDYDIGFIDAIKRGFTKYATFSGRASRAEFWWWFLGIYLINIVLGIIVMIAVIGSIAATTNTTTDSSGNTTVTTTGAGVPYFAIVLIIVFVVWALATIVPNIAVAVRRLHDAGYTGWLYLLTLIPFGGIVVLVLCASQTSPNAEQYGPPYTQGAPMPGYGAPQGYSQTPPPGYGQQPPQGYGQRPPQGYGQQPPQGYGQRPPQGYGQQPPQGYGQQPPQGYGQ</sequence>
<evidence type="ECO:0000256" key="1">
    <source>
        <dbReference type="SAM" id="MobiDB-lite"/>
    </source>
</evidence>
<dbReference type="AlphaFoldDB" id="A0A2S0KH77"/>
<keyword evidence="2" id="KW-0812">Transmembrane</keyword>
<keyword evidence="2" id="KW-0472">Membrane</keyword>
<dbReference type="KEGG" id="git:C6V83_13060"/>
<reference evidence="3 4" key="1">
    <citation type="submission" date="2018-03" db="EMBL/GenBank/DDBJ databases">
        <title>Characteristics and genome of n-alkane degrading marine bacteria Gordonia iterans isolated from crude oil contaminated in Tae-an, South Korea.</title>
        <authorList>
            <person name="Lee S.-S."/>
            <person name="Kim H."/>
        </authorList>
    </citation>
    <scope>NUCLEOTIDE SEQUENCE [LARGE SCALE GENOMIC DNA]</scope>
    <source>
        <strain evidence="3 4">Co17</strain>
    </source>
</reference>
<keyword evidence="4" id="KW-1185">Reference proteome</keyword>
<dbReference type="EMBL" id="CP027433">
    <property type="protein sequence ID" value="AVM01048.1"/>
    <property type="molecule type" value="Genomic_DNA"/>
</dbReference>
<dbReference type="Pfam" id="PF05656">
    <property type="entry name" value="DUF805"/>
    <property type="match status" value="1"/>
</dbReference>
<dbReference type="InterPro" id="IPR008523">
    <property type="entry name" value="DUF805"/>
</dbReference>
<feature type="transmembrane region" description="Helical" evidence="2">
    <location>
        <begin position="44"/>
        <end position="72"/>
    </location>
</feature>
<dbReference type="PANTHER" id="PTHR34980:SF2">
    <property type="entry name" value="INNER MEMBRANE PROTEIN YHAH-RELATED"/>
    <property type="match status" value="1"/>
</dbReference>
<evidence type="ECO:0008006" key="5">
    <source>
        <dbReference type="Google" id="ProtNLM"/>
    </source>
</evidence>
<feature type="region of interest" description="Disordered" evidence="1">
    <location>
        <begin position="160"/>
        <end position="237"/>
    </location>
</feature>